<keyword evidence="1" id="KW-1133">Transmembrane helix</keyword>
<dbReference type="OrthoDB" id="10051357at2759"/>
<keyword evidence="1" id="KW-0472">Membrane</keyword>
<keyword evidence="4" id="KW-1185">Reference proteome</keyword>
<gene>
    <name evidence="3" type="ORF">EDS130_LOCUS35560</name>
    <name evidence="2" type="ORF">XAT740_LOCUS7004</name>
</gene>
<evidence type="ECO:0000313" key="4">
    <source>
        <dbReference type="Proteomes" id="UP000663828"/>
    </source>
</evidence>
<proteinExistence type="predicted"/>
<accession>A0A813Y9R3</accession>
<evidence type="ECO:0000256" key="1">
    <source>
        <dbReference type="SAM" id="Phobius"/>
    </source>
</evidence>
<dbReference type="EMBL" id="CAJNOR010000328">
    <property type="protein sequence ID" value="CAF0881114.1"/>
    <property type="molecule type" value="Genomic_DNA"/>
</dbReference>
<comment type="caution">
    <text evidence="2">The sequence shown here is derived from an EMBL/GenBank/DDBJ whole genome shotgun (WGS) entry which is preliminary data.</text>
</comment>
<dbReference type="EMBL" id="CAJNOJ010000314">
    <property type="protein sequence ID" value="CAF1392732.1"/>
    <property type="molecule type" value="Genomic_DNA"/>
</dbReference>
<evidence type="ECO:0000313" key="3">
    <source>
        <dbReference type="EMBL" id="CAF1392732.1"/>
    </source>
</evidence>
<dbReference type="AlphaFoldDB" id="A0A813Y9R3"/>
<dbReference type="Proteomes" id="UP000663852">
    <property type="component" value="Unassembled WGS sequence"/>
</dbReference>
<keyword evidence="1" id="KW-0812">Transmembrane</keyword>
<dbReference type="Proteomes" id="UP000663828">
    <property type="component" value="Unassembled WGS sequence"/>
</dbReference>
<evidence type="ECO:0000313" key="2">
    <source>
        <dbReference type="EMBL" id="CAF0881114.1"/>
    </source>
</evidence>
<sequence length="209" mass="22325">MNSTMSSSRPIAKKPPKQLEITNITQLTNASTTRKSKCSISRCMCLQLLILLALVALAALVIPIVVIVLDATNSTPCAASYSDTFTYLVVPTTAQCTTWQTFTSSLNCKSYSKMHIYGSNDATGVTITDSFLVTELAAALKYNGTITINSNGAIWSINTCWGGFSINSNGVCSCNAGYAIRPCVGNTYWGGISGTTCNSQSQTLSLYFE</sequence>
<organism evidence="2 4">
    <name type="scientific">Adineta ricciae</name>
    <name type="common">Rotifer</name>
    <dbReference type="NCBI Taxonomy" id="249248"/>
    <lineage>
        <taxon>Eukaryota</taxon>
        <taxon>Metazoa</taxon>
        <taxon>Spiralia</taxon>
        <taxon>Gnathifera</taxon>
        <taxon>Rotifera</taxon>
        <taxon>Eurotatoria</taxon>
        <taxon>Bdelloidea</taxon>
        <taxon>Adinetida</taxon>
        <taxon>Adinetidae</taxon>
        <taxon>Adineta</taxon>
    </lineage>
</organism>
<protein>
    <submittedName>
        <fullName evidence="2">Uncharacterized protein</fullName>
    </submittedName>
</protein>
<feature type="transmembrane region" description="Helical" evidence="1">
    <location>
        <begin position="44"/>
        <end position="69"/>
    </location>
</feature>
<reference evidence="2" key="1">
    <citation type="submission" date="2021-02" db="EMBL/GenBank/DDBJ databases">
        <authorList>
            <person name="Nowell W R."/>
        </authorList>
    </citation>
    <scope>NUCLEOTIDE SEQUENCE</scope>
</reference>
<name>A0A813Y9R3_ADIRI</name>